<dbReference type="InterPro" id="IPR047928">
    <property type="entry name" value="Perm_prefix_1"/>
</dbReference>
<comment type="subcellular location">
    <subcellularLocation>
        <location evidence="1">Membrane</location>
        <topology evidence="1">Multi-pass membrane protein</topology>
    </subcellularLocation>
</comment>
<evidence type="ECO:0000256" key="4">
    <source>
        <dbReference type="ARBA" id="ARBA00022989"/>
    </source>
</evidence>
<dbReference type="GO" id="GO:0051301">
    <property type="term" value="P:cell division"/>
    <property type="evidence" value="ECO:0007669"/>
    <property type="project" value="UniProtKB-KW"/>
</dbReference>
<dbReference type="AlphaFoldDB" id="A0A1M5WUF4"/>
<feature type="transmembrane region" description="Helical" evidence="6">
    <location>
        <begin position="371"/>
        <end position="393"/>
    </location>
</feature>
<name>A0A1M5WUF4_9CLOT</name>
<evidence type="ECO:0000313" key="7">
    <source>
        <dbReference type="EMBL" id="SHH90613.1"/>
    </source>
</evidence>
<dbReference type="STRING" id="1121306.SAMN02745196_01846"/>
<feature type="transmembrane region" description="Helical" evidence="6">
    <location>
        <begin position="82"/>
        <end position="104"/>
    </location>
</feature>
<keyword evidence="7" id="KW-0131">Cell cycle</keyword>
<keyword evidence="7" id="KW-0132">Cell division</keyword>
<dbReference type="GO" id="GO:0005886">
    <property type="term" value="C:plasma membrane"/>
    <property type="evidence" value="ECO:0007669"/>
    <property type="project" value="TreeGrafter"/>
</dbReference>
<dbReference type="OrthoDB" id="9802195at2"/>
<feature type="transmembrane region" description="Helical" evidence="6">
    <location>
        <begin position="325"/>
        <end position="350"/>
    </location>
</feature>
<dbReference type="GO" id="GO:0015648">
    <property type="term" value="F:lipid-linked peptidoglycan transporter activity"/>
    <property type="evidence" value="ECO:0007669"/>
    <property type="project" value="TreeGrafter"/>
</dbReference>
<evidence type="ECO:0000313" key="8">
    <source>
        <dbReference type="Proteomes" id="UP000184526"/>
    </source>
</evidence>
<feature type="transmembrane region" description="Helical" evidence="6">
    <location>
        <begin position="116"/>
        <end position="135"/>
    </location>
</feature>
<accession>A0A1M5WUF4</accession>
<keyword evidence="8" id="KW-1185">Reference proteome</keyword>
<protein>
    <submittedName>
        <fullName evidence="7">Cell division protein FtsW, lipid II flippase</fullName>
    </submittedName>
</protein>
<organism evidence="7 8">
    <name type="scientific">Clostridium collagenovorans DSM 3089</name>
    <dbReference type="NCBI Taxonomy" id="1121306"/>
    <lineage>
        <taxon>Bacteria</taxon>
        <taxon>Bacillati</taxon>
        <taxon>Bacillota</taxon>
        <taxon>Clostridia</taxon>
        <taxon>Eubacteriales</taxon>
        <taxon>Clostridiaceae</taxon>
        <taxon>Clostridium</taxon>
    </lineage>
</organism>
<keyword evidence="5 6" id="KW-0472">Membrane</keyword>
<feature type="transmembrane region" description="Helical" evidence="6">
    <location>
        <begin position="399"/>
        <end position="420"/>
    </location>
</feature>
<gene>
    <name evidence="7" type="ORF">SAMN02745196_01846</name>
</gene>
<dbReference type="Proteomes" id="UP000184526">
    <property type="component" value="Unassembled WGS sequence"/>
</dbReference>
<dbReference type="NCBIfam" id="NF038403">
    <property type="entry name" value="perm_prefix_1"/>
    <property type="match status" value="1"/>
</dbReference>
<evidence type="ECO:0000256" key="2">
    <source>
        <dbReference type="ARBA" id="ARBA00022692"/>
    </source>
</evidence>
<dbReference type="EMBL" id="FQXP01000006">
    <property type="protein sequence ID" value="SHH90613.1"/>
    <property type="molecule type" value="Genomic_DNA"/>
</dbReference>
<feature type="transmembrane region" description="Helical" evidence="6">
    <location>
        <begin position="175"/>
        <end position="197"/>
    </location>
</feature>
<keyword evidence="2 6" id="KW-0812">Transmembrane</keyword>
<dbReference type="InterPro" id="IPR001182">
    <property type="entry name" value="FtsW/RodA"/>
</dbReference>
<reference evidence="7 8" key="1">
    <citation type="submission" date="2016-11" db="EMBL/GenBank/DDBJ databases">
        <authorList>
            <person name="Jaros S."/>
            <person name="Januszkiewicz K."/>
            <person name="Wedrychowicz H."/>
        </authorList>
    </citation>
    <scope>NUCLEOTIDE SEQUENCE [LARGE SCALE GENOMIC DNA]</scope>
    <source>
        <strain evidence="7 8">DSM 3089</strain>
    </source>
</reference>
<dbReference type="GO" id="GO:0008360">
    <property type="term" value="P:regulation of cell shape"/>
    <property type="evidence" value="ECO:0007669"/>
    <property type="project" value="UniProtKB-KW"/>
</dbReference>
<dbReference type="GO" id="GO:0032153">
    <property type="term" value="C:cell division site"/>
    <property type="evidence" value="ECO:0007669"/>
    <property type="project" value="TreeGrafter"/>
</dbReference>
<feature type="transmembrane region" description="Helical" evidence="6">
    <location>
        <begin position="209"/>
        <end position="226"/>
    </location>
</feature>
<proteinExistence type="predicted"/>
<keyword evidence="3" id="KW-0133">Cell shape</keyword>
<sequence length="454" mass="50965">MSLENNNKIDLYLEEVCIHVKNKDVHDEVSSEIKEHILEICYDYLDIGYSEDESINKALERMGSTREIGSKLNKVHKAKPDFISLSLIVAIITIGVFTLYSIVSNEAYSSLVSKNILIKNLIASVAGIGIAYRIYNWNYRNLEKYSYHMYCFACMLVISNYFLGRPINGEGYLSLGGSSLSITLITNFIFIISTVGIIKNIKLNNKVGYFKLSLIILLPMGLYIINSQLAVGVMYFIELIIVLCFSKISLYYVGALTSGIILWGAGIMVSRPYIMFRALGFITSRGDAEGSGWIYNQISNILGNATLFGNSKSIVEFPNIETNLILVYIIHSFGWILAITLITLIVLFIIRSFKVSSKVKDSYGKNLFAGVVTVFFINFIIAILSSFSLAPIYCNLPFVSASGSEIVINIAMIGLLSSIYRRRNLIISEKNRENKGRLFESNLIKRMEAFLKKC</sequence>
<dbReference type="PANTHER" id="PTHR30474">
    <property type="entry name" value="CELL CYCLE PROTEIN"/>
    <property type="match status" value="1"/>
</dbReference>
<feature type="transmembrane region" description="Helical" evidence="6">
    <location>
        <begin position="147"/>
        <end position="163"/>
    </location>
</feature>
<keyword evidence="4 6" id="KW-1133">Transmembrane helix</keyword>
<evidence type="ECO:0000256" key="6">
    <source>
        <dbReference type="SAM" id="Phobius"/>
    </source>
</evidence>
<evidence type="ECO:0000256" key="3">
    <source>
        <dbReference type="ARBA" id="ARBA00022960"/>
    </source>
</evidence>
<dbReference type="RefSeq" id="WP_072831731.1">
    <property type="nucleotide sequence ID" value="NZ_FQXP01000006.1"/>
</dbReference>
<dbReference type="PANTHER" id="PTHR30474:SF1">
    <property type="entry name" value="PEPTIDOGLYCAN GLYCOSYLTRANSFERASE MRDB"/>
    <property type="match status" value="1"/>
</dbReference>
<evidence type="ECO:0000256" key="5">
    <source>
        <dbReference type="ARBA" id="ARBA00023136"/>
    </source>
</evidence>
<dbReference type="Pfam" id="PF01098">
    <property type="entry name" value="FTSW_RODA_SPOVE"/>
    <property type="match status" value="1"/>
</dbReference>
<evidence type="ECO:0000256" key="1">
    <source>
        <dbReference type="ARBA" id="ARBA00004141"/>
    </source>
</evidence>